<dbReference type="GO" id="GO:0005730">
    <property type="term" value="C:nucleolus"/>
    <property type="evidence" value="ECO:0007669"/>
    <property type="project" value="UniProtKB-SubCell"/>
</dbReference>
<comment type="subcellular location">
    <subcellularLocation>
        <location evidence="1">Membrane</location>
        <topology evidence="1">Multi-pass membrane protein</topology>
    </subcellularLocation>
    <subcellularLocation>
        <location evidence="2">Nucleus</location>
        <location evidence="2">Nucleolus</location>
    </subcellularLocation>
</comment>
<evidence type="ECO:0000256" key="2">
    <source>
        <dbReference type="ARBA" id="ARBA00004604"/>
    </source>
</evidence>
<reference evidence="13 14" key="1">
    <citation type="submission" date="2018-06" db="EMBL/GenBank/DDBJ databases">
        <title>Comparative genomics of downy mildews reveals potential adaptations to biotrophy.</title>
        <authorList>
            <person name="Fletcher K."/>
            <person name="Klosterman S.J."/>
            <person name="Derevnina L."/>
            <person name="Martin F."/>
            <person name="Koike S."/>
            <person name="Reyes Chin-Wo S."/>
            <person name="Mou B."/>
            <person name="Michelmore R."/>
        </authorList>
    </citation>
    <scope>NUCLEOTIDE SEQUENCE [LARGE SCALE GENOMIC DNA]</scope>
    <source>
        <strain evidence="13 14">R13</strain>
    </source>
</reference>
<gene>
    <name evidence="13" type="ORF">DD237_000863</name>
</gene>
<dbReference type="CDD" id="cd00200">
    <property type="entry name" value="WD40"/>
    <property type="match status" value="1"/>
</dbReference>
<keyword evidence="7 11" id="KW-1133">Transmembrane helix</keyword>
<proteinExistence type="predicted"/>
<dbReference type="PROSITE" id="PS50294">
    <property type="entry name" value="WD_REPEATS_REGION"/>
    <property type="match status" value="3"/>
</dbReference>
<dbReference type="SUPFAM" id="SSF50978">
    <property type="entry name" value="WD40 repeat-like"/>
    <property type="match status" value="1"/>
</dbReference>
<comment type="caution">
    <text evidence="13">The sequence shown here is derived from an EMBL/GenBank/DDBJ whole genome shotgun (WGS) entry which is preliminary data.</text>
</comment>
<evidence type="ECO:0000256" key="6">
    <source>
        <dbReference type="ARBA" id="ARBA00022737"/>
    </source>
</evidence>
<dbReference type="InterPro" id="IPR018499">
    <property type="entry name" value="Tetraspanin/Peripherin"/>
</dbReference>
<evidence type="ECO:0000256" key="10">
    <source>
        <dbReference type="PROSITE-ProRule" id="PRU00221"/>
    </source>
</evidence>
<evidence type="ECO:0000256" key="4">
    <source>
        <dbReference type="ARBA" id="ARBA00022574"/>
    </source>
</evidence>
<dbReference type="VEuPathDB" id="FungiDB:DD237_000863"/>
<keyword evidence="3" id="KW-0698">rRNA processing</keyword>
<dbReference type="EMBL" id="QKXF01000065">
    <property type="protein sequence ID" value="RQM18431.1"/>
    <property type="molecule type" value="Genomic_DNA"/>
</dbReference>
<evidence type="ECO:0000256" key="7">
    <source>
        <dbReference type="ARBA" id="ARBA00022989"/>
    </source>
</evidence>
<dbReference type="GO" id="GO:0045943">
    <property type="term" value="P:positive regulation of transcription by RNA polymerase I"/>
    <property type="evidence" value="ECO:0007669"/>
    <property type="project" value="TreeGrafter"/>
</dbReference>
<evidence type="ECO:0000256" key="9">
    <source>
        <dbReference type="ARBA" id="ARBA00023242"/>
    </source>
</evidence>
<feature type="transmembrane region" description="Helical" evidence="11">
    <location>
        <begin position="7"/>
        <end position="28"/>
    </location>
</feature>
<evidence type="ECO:0000256" key="3">
    <source>
        <dbReference type="ARBA" id="ARBA00022552"/>
    </source>
</evidence>
<name>A0A425CN86_9STRA</name>
<feature type="repeat" description="WD" evidence="10">
    <location>
        <begin position="555"/>
        <end position="596"/>
    </location>
</feature>
<dbReference type="InterPro" id="IPR036322">
    <property type="entry name" value="WD40_repeat_dom_sf"/>
</dbReference>
<organism evidence="13 14">
    <name type="scientific">Peronospora effusa</name>
    <dbReference type="NCBI Taxonomy" id="542832"/>
    <lineage>
        <taxon>Eukaryota</taxon>
        <taxon>Sar</taxon>
        <taxon>Stramenopiles</taxon>
        <taxon>Oomycota</taxon>
        <taxon>Peronosporomycetes</taxon>
        <taxon>Peronosporales</taxon>
        <taxon>Peronosporaceae</taxon>
        <taxon>Peronospora</taxon>
    </lineage>
</organism>
<evidence type="ECO:0000259" key="12">
    <source>
        <dbReference type="Pfam" id="PF09384"/>
    </source>
</evidence>
<keyword evidence="9" id="KW-0539">Nucleus</keyword>
<dbReference type="PANTHER" id="PTHR19924:SF26">
    <property type="entry name" value="U3 SMALL NUCLEOLAR RNA-ASSOCIATED PROTEIN 15 HOMOLOG"/>
    <property type="match status" value="1"/>
</dbReference>
<sequence>MPKLTRAGCIMILVNVCFLVSGIMLLRYSSTLETSGWADALEGTDYESFSHTATTMLQVLGFAVIALALVGIVGAIIQNRLLLWLYSIVMIIAMSAFGVLAGTAYTFHTKMAEWENAPFPANDKETKVATTFNEVYCYAEGYYYCNTATAKETYVNFFPNAPTELVNLLPDTKGVLSLCGKLNEAVEGFKTVCDACKMSSTFAKYDKILLWAETKCPRSVVTSKWCARFLATGAPGEVYNGSPYGQCRNIFLDMAIDWSKTLAIAGLAVAIAAAVLVALTCCARRSKDASQSRLSKVLRVLITMATHGEFKRLVLKQFPPTNEVETAENTYWKKFHAPQELQQVGPVTHIDVSPVAPYQVAITSSTRIHLYSTMTSEIIKTFSRFRDVVYSGTFRSDGKLLVAGGEAPFVQVLDINTRAILRSFKGHTGAIHSTRFSLDNVHVLSCSDDKTARYWDLPTGKPLALLGDHTDYVRSSAVNPSSHNVWATGSYDHTVKLWDLRTSDQTVSKSTVSLDHGAPVETCMIMPGGSLLLSAGGSTVKVWDILSGGRLLHSFSSHQKTITSLGLDGTGTRLMSGSLDGHLKIYDLKTYELSHGFKYKSGVLAFGMSPTNGHLFAGTVDGILSVRRRTLKRAEQNEFKTRQAIIRGGSYKYFLRGKNAKPAAADFMVTTTRHKRIQPYDRALRKFDYKKALNEALDTRSPVIVASMLEELRLRVGLKRALGGRDEESLEPLLAFLIKYVTDPKYALLLTHVCTIVCDLYAPKLSQSMLIDGLFIKLLEKLNEELRDQKQVLGVVGMMDSLMAAQSNGTFDVEASN</sequence>
<feature type="transmembrane region" description="Helical" evidence="11">
    <location>
        <begin position="84"/>
        <end position="107"/>
    </location>
</feature>
<dbReference type="PANTHER" id="PTHR19924">
    <property type="entry name" value="UTP15 U3 SMALL NUCLEOLAR RNA-ASSOCIATED PROTEIN 15 FAMILY MEMBER"/>
    <property type="match status" value="1"/>
</dbReference>
<keyword evidence="6" id="KW-0677">Repeat</keyword>
<dbReference type="InterPro" id="IPR020472">
    <property type="entry name" value="WD40_PAC1"/>
</dbReference>
<feature type="domain" description="U3 small nucleolar RNA-associated protein 15 C-terminal" evidence="12">
    <location>
        <begin position="660"/>
        <end position="802"/>
    </location>
</feature>
<dbReference type="Proteomes" id="UP000286097">
    <property type="component" value="Unassembled WGS sequence"/>
</dbReference>
<dbReference type="InterPro" id="IPR015943">
    <property type="entry name" value="WD40/YVTN_repeat-like_dom_sf"/>
</dbReference>
<dbReference type="Gene3D" id="2.130.10.10">
    <property type="entry name" value="YVTN repeat-like/Quinoprotein amine dehydrogenase"/>
    <property type="match status" value="2"/>
</dbReference>
<dbReference type="PROSITE" id="PS50082">
    <property type="entry name" value="WD_REPEATS_2"/>
    <property type="match status" value="3"/>
</dbReference>
<dbReference type="GO" id="GO:0006364">
    <property type="term" value="P:rRNA processing"/>
    <property type="evidence" value="ECO:0007669"/>
    <property type="project" value="UniProtKB-KW"/>
</dbReference>
<dbReference type="Pfam" id="PF00335">
    <property type="entry name" value="Tetraspanin"/>
    <property type="match status" value="1"/>
</dbReference>
<dbReference type="GO" id="GO:0016020">
    <property type="term" value="C:membrane"/>
    <property type="evidence" value="ECO:0007669"/>
    <property type="project" value="UniProtKB-SubCell"/>
</dbReference>
<dbReference type="AlphaFoldDB" id="A0A425CN86"/>
<dbReference type="InterPro" id="IPR018983">
    <property type="entry name" value="U3_snoRNA-assocProt_15_C"/>
</dbReference>
<feature type="repeat" description="WD" evidence="10">
    <location>
        <begin position="424"/>
        <end position="465"/>
    </location>
</feature>
<evidence type="ECO:0000256" key="5">
    <source>
        <dbReference type="ARBA" id="ARBA00022692"/>
    </source>
</evidence>
<dbReference type="PRINTS" id="PR00320">
    <property type="entry name" value="GPROTEINBRPT"/>
</dbReference>
<keyword evidence="4 10" id="KW-0853">WD repeat</keyword>
<evidence type="ECO:0000256" key="8">
    <source>
        <dbReference type="ARBA" id="ARBA00023136"/>
    </source>
</evidence>
<evidence type="ECO:0000313" key="13">
    <source>
        <dbReference type="EMBL" id="RQM18431.1"/>
    </source>
</evidence>
<evidence type="ECO:0000256" key="1">
    <source>
        <dbReference type="ARBA" id="ARBA00004141"/>
    </source>
</evidence>
<feature type="transmembrane region" description="Helical" evidence="11">
    <location>
        <begin position="56"/>
        <end position="77"/>
    </location>
</feature>
<evidence type="ECO:0000313" key="14">
    <source>
        <dbReference type="Proteomes" id="UP000286097"/>
    </source>
</evidence>
<evidence type="ECO:0000256" key="11">
    <source>
        <dbReference type="SAM" id="Phobius"/>
    </source>
</evidence>
<protein>
    <recommendedName>
        <fullName evidence="12">U3 small nucleolar RNA-associated protein 15 C-terminal domain-containing protein</fullName>
    </recommendedName>
</protein>
<keyword evidence="5 11" id="KW-0812">Transmembrane</keyword>
<dbReference type="InterPro" id="IPR001680">
    <property type="entry name" value="WD40_rpt"/>
</dbReference>
<dbReference type="Pfam" id="PF00400">
    <property type="entry name" value="WD40"/>
    <property type="match status" value="4"/>
</dbReference>
<dbReference type="Pfam" id="PF09384">
    <property type="entry name" value="UTP15_C"/>
    <property type="match status" value="1"/>
</dbReference>
<dbReference type="SMART" id="SM00320">
    <property type="entry name" value="WD40"/>
    <property type="match status" value="7"/>
</dbReference>
<keyword evidence="8 11" id="KW-0472">Membrane</keyword>
<accession>A0A425CN86</accession>
<feature type="repeat" description="WD" evidence="10">
    <location>
        <begin position="466"/>
        <end position="508"/>
    </location>
</feature>